<comment type="caution">
    <text evidence="2">The sequence shown here is derived from an EMBL/GenBank/DDBJ whole genome shotgun (WGS) entry which is preliminary data.</text>
</comment>
<keyword evidence="1" id="KW-0812">Transmembrane</keyword>
<dbReference type="Proteomes" id="UP000003213">
    <property type="component" value="Chromosome"/>
</dbReference>
<evidence type="ECO:0000256" key="1">
    <source>
        <dbReference type="SAM" id="Phobius"/>
    </source>
</evidence>
<gene>
    <name evidence="2" type="ORF">PflSS101_2733</name>
</gene>
<name>I4K413_9PSED</name>
<organism evidence="2 3">
    <name type="scientific">Pseudomonas lactis</name>
    <dbReference type="NCBI Taxonomy" id="1615674"/>
    <lineage>
        <taxon>Bacteria</taxon>
        <taxon>Pseudomonadati</taxon>
        <taxon>Pseudomonadota</taxon>
        <taxon>Gammaproteobacteria</taxon>
        <taxon>Pseudomonadales</taxon>
        <taxon>Pseudomonadaceae</taxon>
        <taxon>Pseudomonas</taxon>
    </lineage>
</organism>
<dbReference type="HOGENOM" id="CLU_2207783_0_0_6"/>
<feature type="transmembrane region" description="Helical" evidence="1">
    <location>
        <begin position="34"/>
        <end position="57"/>
    </location>
</feature>
<dbReference type="AlphaFoldDB" id="I4K413"/>
<reference evidence="2 3" key="1">
    <citation type="journal article" date="2012" name="PLoS Genet.">
        <title>Comparative Genomics of Plant-Associated Pseudomonas spp.: Insights into Diversity and Inheritance of Traits Involved in Multitrophic Interactions.</title>
        <authorList>
            <person name="Loper J.E."/>
            <person name="Hassan K.A."/>
            <person name="Mavrodi D.V."/>
            <person name="Davis E.W.II."/>
            <person name="Lim C.K."/>
            <person name="Shaffer B.T."/>
            <person name="Elbourne L.D."/>
            <person name="Stockwell V.O."/>
            <person name="Hartney S.L."/>
            <person name="Breakwell K."/>
            <person name="Henkels M.D."/>
            <person name="Tetu S.G."/>
            <person name="Rangel L.I."/>
            <person name="Kidarsa T.A."/>
            <person name="Wilson N.L."/>
            <person name="van de Mortel J.E."/>
            <person name="Song C."/>
            <person name="Blumhagen R."/>
            <person name="Radune D."/>
            <person name="Hostetler J.B."/>
            <person name="Brinkac L.M."/>
            <person name="Durkin A.S."/>
            <person name="Kluepfel D.A."/>
            <person name="Wechter W.P."/>
            <person name="Anderson A.J."/>
            <person name="Kim Y.C."/>
            <person name="Pierson L.S.III."/>
            <person name="Pierson E.A."/>
            <person name="Lindow S.E."/>
            <person name="Kobayashi D.Y."/>
            <person name="Raaijmakers J.M."/>
            <person name="Weller D.M."/>
            <person name="Thomashow L.S."/>
            <person name="Allen A.E."/>
            <person name="Paulsen I.T."/>
        </authorList>
    </citation>
    <scope>NUCLEOTIDE SEQUENCE [LARGE SCALE GENOMIC DNA]</scope>
    <source>
        <strain evidence="2 3">SS101</strain>
    </source>
</reference>
<keyword evidence="1" id="KW-1133">Transmembrane helix</keyword>
<evidence type="ECO:0000313" key="2">
    <source>
        <dbReference type="EMBL" id="EIK59453.1"/>
    </source>
</evidence>
<keyword evidence="1" id="KW-0472">Membrane</keyword>
<sequence length="107" mass="11796">MGSAELWLKLAWMLEFWHLTLRKACKFYVVSTGIFVHFLSIVNHLGVGVTVIALPVIGRVYQYSQDLIEGDSVTLDSPDGRADGTELCSLARLSARPRDGSGKESAR</sequence>
<accession>I4K413</accession>
<proteinExistence type="predicted"/>
<dbReference type="EMBL" id="AHPN01000001">
    <property type="protein sequence ID" value="EIK59453.1"/>
    <property type="molecule type" value="Genomic_DNA"/>
</dbReference>
<protein>
    <submittedName>
        <fullName evidence="2">Uncharacterized protein</fullName>
    </submittedName>
</protein>
<evidence type="ECO:0000313" key="3">
    <source>
        <dbReference type="Proteomes" id="UP000003213"/>
    </source>
</evidence>